<reference evidence="3 4" key="1">
    <citation type="journal article" date="2009" name="Stand. Genomic Sci.">
        <title>Complete genome sequence of Pirellula staleyi type strain (ATCC 27377).</title>
        <authorList>
            <person name="Clum A."/>
            <person name="Tindall B.J."/>
            <person name="Sikorski J."/>
            <person name="Ivanova N."/>
            <person name="Mavrommatis K."/>
            <person name="Lucas S."/>
            <person name="Glavina del Rio T."/>
            <person name="Nolan M."/>
            <person name="Chen F."/>
            <person name="Tice H."/>
            <person name="Pitluck S."/>
            <person name="Cheng J.F."/>
            <person name="Chertkov O."/>
            <person name="Brettin T."/>
            <person name="Han C."/>
            <person name="Detter J.C."/>
            <person name="Kuske C."/>
            <person name="Bruce D."/>
            <person name="Goodwin L."/>
            <person name="Ovchinikova G."/>
            <person name="Pati A."/>
            <person name="Mikhailova N."/>
            <person name="Chen A."/>
            <person name="Palaniappan K."/>
            <person name="Land M."/>
            <person name="Hauser L."/>
            <person name="Chang Y.J."/>
            <person name="Jeffries C.D."/>
            <person name="Chain P."/>
            <person name="Rohde M."/>
            <person name="Goker M."/>
            <person name="Bristow J."/>
            <person name="Eisen J.A."/>
            <person name="Markowitz V."/>
            <person name="Hugenholtz P."/>
            <person name="Kyrpides N.C."/>
            <person name="Klenk H.P."/>
            <person name="Lapidus A."/>
        </authorList>
    </citation>
    <scope>NUCLEOTIDE SEQUENCE [LARGE SCALE GENOMIC DNA]</scope>
    <source>
        <strain evidence="4">ATCC 27377 / DSM 6068 / ICPB 4128</strain>
    </source>
</reference>
<evidence type="ECO:0000313" key="4">
    <source>
        <dbReference type="Proteomes" id="UP000001887"/>
    </source>
</evidence>
<keyword evidence="2" id="KW-0732">Signal</keyword>
<dbReference type="eggNOG" id="ENOG502Z9B3">
    <property type="taxonomic scope" value="Bacteria"/>
</dbReference>
<feature type="chain" id="PRO_5003035321" evidence="2">
    <location>
        <begin position="26"/>
        <end position="944"/>
    </location>
</feature>
<name>D2R040_PIRSD</name>
<proteinExistence type="predicted"/>
<dbReference type="EMBL" id="CP001848">
    <property type="protein sequence ID" value="ADB18405.1"/>
    <property type="molecule type" value="Genomic_DNA"/>
</dbReference>
<keyword evidence="4" id="KW-1185">Reference proteome</keyword>
<dbReference type="Proteomes" id="UP000001887">
    <property type="component" value="Chromosome"/>
</dbReference>
<dbReference type="HOGENOM" id="CLU_299327_0_0_0"/>
<evidence type="ECO:0000256" key="2">
    <source>
        <dbReference type="SAM" id="SignalP"/>
    </source>
</evidence>
<organism evidence="3 4">
    <name type="scientific">Pirellula staleyi (strain ATCC 27377 / DSM 6068 / ICPB 4128)</name>
    <name type="common">Pirella staleyi</name>
    <dbReference type="NCBI Taxonomy" id="530564"/>
    <lineage>
        <taxon>Bacteria</taxon>
        <taxon>Pseudomonadati</taxon>
        <taxon>Planctomycetota</taxon>
        <taxon>Planctomycetia</taxon>
        <taxon>Pirellulales</taxon>
        <taxon>Pirellulaceae</taxon>
        <taxon>Pirellula</taxon>
    </lineage>
</organism>
<evidence type="ECO:0000313" key="3">
    <source>
        <dbReference type="EMBL" id="ADB18405.1"/>
    </source>
</evidence>
<accession>D2R040</accession>
<dbReference type="STRING" id="530564.Psta_3750"/>
<evidence type="ECO:0000256" key="1">
    <source>
        <dbReference type="SAM" id="MobiDB-lite"/>
    </source>
</evidence>
<sequence precursor="true">MLGRSLFCSVTAAILTFSLASSAHARVESEAMSGGRISVARISLAAADVAGPIDPMQVRVVDNDGRTSYPAVAAGTLGKFIGQLLGATEDLPPGTLTVTFLFTGDRPLEVTLYTPSPIQVTIVPRPPRNPREFDRLVDRWWKDYQAQARASGERSDHPPVVYDYLVAMLAQRYGLPLPDKQPQAASVSPGQQSLELLLGMERLKSETLKNTMLGRGDFTEPADILLPEALPSVAPPVPPVPADLKLEKIASHVPEECFYVRFGKFSNYLWLNKLLAEYGGDISSMATLRSYTQPLGDRLQKQLSLEQNQLADLFGDTVISDIAIIGRDTYMNEGAAIGIMFEARDNDVLSNDFSTQRKRTLQREKAAGCTLEKVTIAGREVSFLSTPDNRIRSFYAVDDNYHLVTTSRAIVERFFAAGKGDRPLAATEEFRYARTQMPLSRGDTIFVYFSSRFFEELLGPQYQVELYRRLQSVTDMELLQLARLAAVGEGLPTDEMEELVAAGLLPRGFGRRPDGSGPIVTPSGSIDSRRGARGFFLPIPDVEIRSITALEASRIDAFSRAYTAQWKRMDPLIVAINRTALDTPEEGGRTRERIVIDANVTPLDETKYGSLLSVLGPATNEMVTPAAGDVITAQASVRGGLLLPSVPPHYLFLGVQDMVPLSDIRPQGLLQTLQFLKTVPGYIGGWPKPGFLDALPFNLGGSRPDAYGFSKLPFGLWRRQGAGFSVLSFDPQLLADVTPQLRVVESETPAQIRLHVGDLSSAKFSAWVSRMYEQRAAEASRGNVHMLHLLHQQMKVPLEDSLAVTEQLLDATLTCPLGGKYELAAAPSGEKYWQSSAWNPDVEKREKQPYQAPLLTWFRGVDAHLIRDEFGISTHLELDMVRQPVPEDQKVKIPSFFDLFSGGGQKAMKPKKKENTEELPPPLPPVPKASTPQIEPSAPGTKEF</sequence>
<dbReference type="AlphaFoldDB" id="D2R040"/>
<dbReference type="KEGG" id="psl:Psta_3750"/>
<gene>
    <name evidence="3" type="ordered locus">Psta_3750</name>
</gene>
<protein>
    <submittedName>
        <fullName evidence="3">Uncharacterized protein</fullName>
    </submittedName>
</protein>
<feature type="signal peptide" evidence="2">
    <location>
        <begin position="1"/>
        <end position="25"/>
    </location>
</feature>
<feature type="region of interest" description="Disordered" evidence="1">
    <location>
        <begin position="902"/>
        <end position="944"/>
    </location>
</feature>